<dbReference type="Gene3D" id="3.30.1150.10">
    <property type="match status" value="1"/>
</dbReference>
<name>A0A7L9U4Y2_9BURK</name>
<feature type="compositionally biased region" description="Basic and acidic residues" evidence="5">
    <location>
        <begin position="110"/>
        <end position="147"/>
    </location>
</feature>
<dbReference type="InterPro" id="IPR014161">
    <property type="entry name" value="Tol-Pal_TolA"/>
</dbReference>
<keyword evidence="2 6" id="KW-0812">Transmembrane</keyword>
<evidence type="ECO:0000256" key="3">
    <source>
        <dbReference type="ARBA" id="ARBA00022989"/>
    </source>
</evidence>
<dbReference type="KEGG" id="mlir:LPB04_21685"/>
<evidence type="ECO:0000313" key="8">
    <source>
        <dbReference type="Proteomes" id="UP000593875"/>
    </source>
</evidence>
<dbReference type="AlphaFoldDB" id="A0A7L9U4Y2"/>
<feature type="region of interest" description="Disordered" evidence="5">
    <location>
        <begin position="190"/>
        <end position="223"/>
    </location>
</feature>
<keyword evidence="3 6" id="KW-1133">Transmembrane helix</keyword>
<comment type="subcellular location">
    <subcellularLocation>
        <location evidence="1">Membrane</location>
        <topology evidence="1">Single-pass membrane protein</topology>
    </subcellularLocation>
</comment>
<protein>
    <submittedName>
        <fullName evidence="7">Cell envelope integrity protein TolA</fullName>
    </submittedName>
</protein>
<dbReference type="GO" id="GO:0016020">
    <property type="term" value="C:membrane"/>
    <property type="evidence" value="ECO:0007669"/>
    <property type="project" value="UniProtKB-SubCell"/>
</dbReference>
<evidence type="ECO:0000256" key="6">
    <source>
        <dbReference type="SAM" id="Phobius"/>
    </source>
</evidence>
<dbReference type="GO" id="GO:0043213">
    <property type="term" value="P:bacteriocin transport"/>
    <property type="evidence" value="ECO:0007669"/>
    <property type="project" value="InterPro"/>
</dbReference>
<accession>A0A7L9U4Y2</accession>
<gene>
    <name evidence="7" type="primary">tolA</name>
    <name evidence="7" type="ORF">LPB04_21685</name>
</gene>
<keyword evidence="4 6" id="KW-0472">Membrane</keyword>
<dbReference type="GO" id="GO:0019534">
    <property type="term" value="F:toxin transmembrane transporter activity"/>
    <property type="evidence" value="ECO:0007669"/>
    <property type="project" value="InterPro"/>
</dbReference>
<dbReference type="EMBL" id="CP062941">
    <property type="protein sequence ID" value="QOL49469.1"/>
    <property type="molecule type" value="Genomic_DNA"/>
</dbReference>
<feature type="region of interest" description="Disordered" evidence="5">
    <location>
        <begin position="61"/>
        <end position="147"/>
    </location>
</feature>
<keyword evidence="8" id="KW-1185">Reference proteome</keyword>
<evidence type="ECO:0000256" key="2">
    <source>
        <dbReference type="ARBA" id="ARBA00022692"/>
    </source>
</evidence>
<evidence type="ECO:0000256" key="1">
    <source>
        <dbReference type="ARBA" id="ARBA00004167"/>
    </source>
</evidence>
<organism evidence="7 8">
    <name type="scientific">Massilia litorea</name>
    <dbReference type="NCBI Taxonomy" id="2769491"/>
    <lineage>
        <taxon>Bacteria</taxon>
        <taxon>Pseudomonadati</taxon>
        <taxon>Pseudomonadota</taxon>
        <taxon>Betaproteobacteria</taxon>
        <taxon>Burkholderiales</taxon>
        <taxon>Oxalobacteraceae</taxon>
        <taxon>Telluria group</taxon>
        <taxon>Massilia</taxon>
    </lineage>
</organism>
<dbReference type="SUPFAM" id="SSF74653">
    <property type="entry name" value="TolA/TonB C-terminal domain"/>
    <property type="match status" value="1"/>
</dbReference>
<dbReference type="NCBIfam" id="TIGR01352">
    <property type="entry name" value="tonB_Cterm"/>
    <property type="match status" value="1"/>
</dbReference>
<dbReference type="NCBIfam" id="TIGR02794">
    <property type="entry name" value="tolA_full"/>
    <property type="match status" value="1"/>
</dbReference>
<sequence>MKPATHGSPYTVPPEPNRVPAIVLAVAAHALLLAFLWIGISWQNTEPPAVEAEVWDMKVQSAAAPALPPPPPPEAVEPEPQPEPAPVTPPPPPPKVVEPEPVKPAAPDINLEREKKLAEQKKQREREQLEKKERERELAEQKEREELKAKELADKKLADKKKLAEKKELEKKELEKKELEKKELAKKAEAEKLAAEKADAEKKKKVAAEKAAKAKAEAAEQAKLDKLRDAELKRITGAAGSGGEAQKSSAPKIDAGYIGKLTALIKSNTTFAGSTDVPGNPKAVFKVELLPTGEILSVRLSKSSGVPQFDDAVERGINKSSPLPKKKDGTVERTIVVNFSMKDLD</sequence>
<evidence type="ECO:0000256" key="4">
    <source>
        <dbReference type="ARBA" id="ARBA00023136"/>
    </source>
</evidence>
<feature type="transmembrane region" description="Helical" evidence="6">
    <location>
        <begin position="21"/>
        <end position="40"/>
    </location>
</feature>
<dbReference type="Proteomes" id="UP000593875">
    <property type="component" value="Chromosome"/>
</dbReference>
<evidence type="ECO:0000313" key="7">
    <source>
        <dbReference type="EMBL" id="QOL49469.1"/>
    </source>
</evidence>
<feature type="compositionally biased region" description="Pro residues" evidence="5">
    <location>
        <begin position="66"/>
        <end position="96"/>
    </location>
</feature>
<evidence type="ECO:0000256" key="5">
    <source>
        <dbReference type="SAM" id="MobiDB-lite"/>
    </source>
</evidence>
<reference evidence="7 8" key="1">
    <citation type="submission" date="2020-10" db="EMBL/GenBank/DDBJ databases">
        <title>Genome sequencing of Massilia sp. LPB0304.</title>
        <authorList>
            <person name="Kim J."/>
        </authorList>
    </citation>
    <scope>NUCLEOTIDE SEQUENCE [LARGE SCALE GENOMIC DNA]</scope>
    <source>
        <strain evidence="7 8">LPB0304</strain>
    </source>
</reference>
<dbReference type="Pfam" id="PF13103">
    <property type="entry name" value="TonB_2"/>
    <property type="match status" value="1"/>
</dbReference>
<proteinExistence type="predicted"/>
<dbReference type="RefSeq" id="WP_193686508.1">
    <property type="nucleotide sequence ID" value="NZ_CP062941.1"/>
</dbReference>
<dbReference type="InterPro" id="IPR006260">
    <property type="entry name" value="TonB/TolA_C"/>
</dbReference>